<keyword evidence="1" id="KW-0472">Membrane</keyword>
<organism evidence="2 3">
    <name type="scientific">Methylocaldum szegediense</name>
    <dbReference type="NCBI Taxonomy" id="73780"/>
    <lineage>
        <taxon>Bacteria</taxon>
        <taxon>Pseudomonadati</taxon>
        <taxon>Pseudomonadota</taxon>
        <taxon>Gammaproteobacteria</taxon>
        <taxon>Methylococcales</taxon>
        <taxon>Methylococcaceae</taxon>
        <taxon>Methylocaldum</taxon>
    </lineage>
</organism>
<evidence type="ECO:0008006" key="4">
    <source>
        <dbReference type="Google" id="ProtNLM"/>
    </source>
</evidence>
<keyword evidence="3" id="KW-1185">Reference proteome</keyword>
<evidence type="ECO:0000256" key="1">
    <source>
        <dbReference type="SAM" id="Phobius"/>
    </source>
</evidence>
<keyword evidence="1" id="KW-0812">Transmembrane</keyword>
<dbReference type="Proteomes" id="UP001162030">
    <property type="component" value="Chromosome"/>
</dbReference>
<dbReference type="RefSeq" id="WP_156912710.1">
    <property type="nucleotide sequence ID" value="NZ_OX458333.1"/>
</dbReference>
<gene>
    <name evidence="2" type="ORF">MSZNOR_1638</name>
</gene>
<proteinExistence type="predicted"/>
<sequence>MFENKVTEPRREAIKQTLFRGLEGILLITGLLFYQAVPAMGGGFN</sequence>
<evidence type="ECO:0000313" key="3">
    <source>
        <dbReference type="Proteomes" id="UP001162030"/>
    </source>
</evidence>
<accession>A0ABM9I077</accession>
<reference evidence="2 3" key="1">
    <citation type="submission" date="2023-03" db="EMBL/GenBank/DDBJ databases">
        <authorList>
            <person name="Pearce D."/>
        </authorList>
    </citation>
    <scope>NUCLEOTIDE SEQUENCE [LARGE SCALE GENOMIC DNA]</scope>
    <source>
        <strain evidence="2">Msz</strain>
    </source>
</reference>
<evidence type="ECO:0000313" key="2">
    <source>
        <dbReference type="EMBL" id="CAI8803534.1"/>
    </source>
</evidence>
<name>A0ABM9I077_9GAMM</name>
<protein>
    <recommendedName>
        <fullName evidence="4">DUF2892 domain-containing protein</fullName>
    </recommendedName>
</protein>
<feature type="transmembrane region" description="Helical" evidence="1">
    <location>
        <begin position="21"/>
        <end position="41"/>
    </location>
</feature>
<keyword evidence="1" id="KW-1133">Transmembrane helix</keyword>
<dbReference type="EMBL" id="OX458333">
    <property type="protein sequence ID" value="CAI8803534.1"/>
    <property type="molecule type" value="Genomic_DNA"/>
</dbReference>